<dbReference type="InterPro" id="IPR000524">
    <property type="entry name" value="Tscrpt_reg_HTH_GntR"/>
</dbReference>
<evidence type="ECO:0000256" key="2">
    <source>
        <dbReference type="ARBA" id="ARBA00023125"/>
    </source>
</evidence>
<dbReference type="InterPro" id="IPR011711">
    <property type="entry name" value="GntR_C"/>
</dbReference>
<dbReference type="SMART" id="SM00895">
    <property type="entry name" value="FCD"/>
    <property type="match status" value="1"/>
</dbReference>
<dbReference type="SUPFAM" id="SSF46785">
    <property type="entry name" value="Winged helix' DNA-binding domain"/>
    <property type="match status" value="1"/>
</dbReference>
<dbReference type="SMART" id="SM00345">
    <property type="entry name" value="HTH_GNTR"/>
    <property type="match status" value="1"/>
</dbReference>
<dbReference type="PRINTS" id="PR00035">
    <property type="entry name" value="HTHGNTR"/>
</dbReference>
<dbReference type="OrthoDB" id="9788098at2"/>
<dbReference type="SUPFAM" id="SSF48008">
    <property type="entry name" value="GntR ligand-binding domain-like"/>
    <property type="match status" value="1"/>
</dbReference>
<dbReference type="InterPro" id="IPR036390">
    <property type="entry name" value="WH_DNA-bd_sf"/>
</dbReference>
<dbReference type="GO" id="GO:0003700">
    <property type="term" value="F:DNA-binding transcription factor activity"/>
    <property type="evidence" value="ECO:0007669"/>
    <property type="project" value="InterPro"/>
</dbReference>
<dbReference type="Gene3D" id="1.20.120.530">
    <property type="entry name" value="GntR ligand-binding domain-like"/>
    <property type="match status" value="1"/>
</dbReference>
<dbReference type="RefSeq" id="WP_142894319.1">
    <property type="nucleotide sequence ID" value="NZ_ML660052.1"/>
</dbReference>
<dbReference type="Pfam" id="PF00392">
    <property type="entry name" value="GntR"/>
    <property type="match status" value="1"/>
</dbReference>
<evidence type="ECO:0000256" key="3">
    <source>
        <dbReference type="ARBA" id="ARBA00023163"/>
    </source>
</evidence>
<dbReference type="GO" id="GO:0003677">
    <property type="term" value="F:DNA binding"/>
    <property type="evidence" value="ECO:0007669"/>
    <property type="project" value="UniProtKB-KW"/>
</dbReference>
<dbReference type="EMBL" id="VHSH01000001">
    <property type="protein sequence ID" value="TQV83232.1"/>
    <property type="molecule type" value="Genomic_DNA"/>
</dbReference>
<evidence type="ECO:0000259" key="4">
    <source>
        <dbReference type="PROSITE" id="PS50949"/>
    </source>
</evidence>
<reference evidence="5 6" key="1">
    <citation type="submission" date="2019-06" db="EMBL/GenBank/DDBJ databases">
        <title>Whole genome sequence for Rhodospirillaceae sp. R148.</title>
        <authorList>
            <person name="Wang G."/>
        </authorList>
    </citation>
    <scope>NUCLEOTIDE SEQUENCE [LARGE SCALE GENOMIC DNA]</scope>
    <source>
        <strain evidence="5 6">R148</strain>
    </source>
</reference>
<feature type="domain" description="HTH gntR-type" evidence="4">
    <location>
        <begin position="30"/>
        <end position="97"/>
    </location>
</feature>
<evidence type="ECO:0000313" key="6">
    <source>
        <dbReference type="Proteomes" id="UP000315252"/>
    </source>
</evidence>
<sequence>MPQTVRANAKSLPGPDPVSGLRFAPLDFTRPAGSQIFDTLKAAILRMILPPGCFLSESEIASKFGASRTPVREAFMQLREAGLVTTLPSRGNFVTRLNREKILEARFLREAIEVANVCRLVEVGLPPSSQAALRKNLIDQGLAITQQDDLRFRLLDDRFHGLLAEATGYPRVAHVLEREKMLLDRLRALSLRDKGHQNRLLSEHRQILDAVLLQDQAAALAITKAHLSSILETLSSLAARHQDYFD</sequence>
<dbReference type="PROSITE" id="PS50949">
    <property type="entry name" value="HTH_GNTR"/>
    <property type="match status" value="1"/>
</dbReference>
<accession>A0A545U171</accession>
<gene>
    <name evidence="5" type="ORF">FKG95_01120</name>
</gene>
<dbReference type="Pfam" id="PF07729">
    <property type="entry name" value="FCD"/>
    <property type="match status" value="1"/>
</dbReference>
<dbReference type="Proteomes" id="UP000315252">
    <property type="component" value="Unassembled WGS sequence"/>
</dbReference>
<organism evidence="5 6">
    <name type="scientific">Denitrobaculum tricleocarpae</name>
    <dbReference type="NCBI Taxonomy" id="2591009"/>
    <lineage>
        <taxon>Bacteria</taxon>
        <taxon>Pseudomonadati</taxon>
        <taxon>Pseudomonadota</taxon>
        <taxon>Alphaproteobacteria</taxon>
        <taxon>Rhodospirillales</taxon>
        <taxon>Rhodospirillaceae</taxon>
        <taxon>Denitrobaculum</taxon>
    </lineage>
</organism>
<keyword evidence="1" id="KW-0805">Transcription regulation</keyword>
<evidence type="ECO:0000313" key="5">
    <source>
        <dbReference type="EMBL" id="TQV83232.1"/>
    </source>
</evidence>
<dbReference type="PANTHER" id="PTHR43537">
    <property type="entry name" value="TRANSCRIPTIONAL REGULATOR, GNTR FAMILY"/>
    <property type="match status" value="1"/>
</dbReference>
<keyword evidence="2" id="KW-0238">DNA-binding</keyword>
<dbReference type="Gene3D" id="1.10.10.10">
    <property type="entry name" value="Winged helix-like DNA-binding domain superfamily/Winged helix DNA-binding domain"/>
    <property type="match status" value="1"/>
</dbReference>
<dbReference type="AlphaFoldDB" id="A0A545U171"/>
<protein>
    <submittedName>
        <fullName evidence="5">GntR family transcriptional regulator</fullName>
    </submittedName>
</protein>
<dbReference type="PANTHER" id="PTHR43537:SF5">
    <property type="entry name" value="UXU OPERON TRANSCRIPTIONAL REGULATOR"/>
    <property type="match status" value="1"/>
</dbReference>
<evidence type="ECO:0000256" key="1">
    <source>
        <dbReference type="ARBA" id="ARBA00023015"/>
    </source>
</evidence>
<dbReference type="CDD" id="cd07377">
    <property type="entry name" value="WHTH_GntR"/>
    <property type="match status" value="1"/>
</dbReference>
<proteinExistence type="predicted"/>
<keyword evidence="6" id="KW-1185">Reference proteome</keyword>
<dbReference type="InterPro" id="IPR008920">
    <property type="entry name" value="TF_FadR/GntR_C"/>
</dbReference>
<name>A0A545U171_9PROT</name>
<comment type="caution">
    <text evidence="5">The sequence shown here is derived from an EMBL/GenBank/DDBJ whole genome shotgun (WGS) entry which is preliminary data.</text>
</comment>
<dbReference type="InterPro" id="IPR036388">
    <property type="entry name" value="WH-like_DNA-bd_sf"/>
</dbReference>
<keyword evidence="3" id="KW-0804">Transcription</keyword>